<feature type="transmembrane region" description="Helical" evidence="7">
    <location>
        <begin position="420"/>
        <end position="453"/>
    </location>
</feature>
<dbReference type="InterPro" id="IPR051679">
    <property type="entry name" value="DASS-Related_Transporters"/>
</dbReference>
<keyword evidence="6 7" id="KW-0472">Membrane</keyword>
<protein>
    <submittedName>
        <fullName evidence="10">SLC13 family permease</fullName>
    </submittedName>
</protein>
<dbReference type="Pfam" id="PF02080">
    <property type="entry name" value="TrkA_C"/>
    <property type="match status" value="1"/>
</dbReference>
<dbReference type="GO" id="GO:0006813">
    <property type="term" value="P:potassium ion transport"/>
    <property type="evidence" value="ECO:0007669"/>
    <property type="project" value="InterPro"/>
</dbReference>
<evidence type="ECO:0000256" key="5">
    <source>
        <dbReference type="ARBA" id="ARBA00022989"/>
    </source>
</evidence>
<comment type="caution">
    <text evidence="10">The sequence shown here is derived from an EMBL/GenBank/DDBJ whole genome shotgun (WGS) entry which is preliminary data.</text>
</comment>
<keyword evidence="3 7" id="KW-0812">Transmembrane</keyword>
<comment type="subcellular location">
    <subcellularLocation>
        <location evidence="1">Membrane</location>
        <topology evidence="1">Multi-pass membrane protein</topology>
    </subcellularLocation>
</comment>
<dbReference type="RefSeq" id="WP_119607577.1">
    <property type="nucleotide sequence ID" value="NZ_QXFH01000070.1"/>
</dbReference>
<evidence type="ECO:0000256" key="3">
    <source>
        <dbReference type="ARBA" id="ARBA00022692"/>
    </source>
</evidence>
<evidence type="ECO:0000256" key="6">
    <source>
        <dbReference type="ARBA" id="ARBA00023136"/>
    </source>
</evidence>
<dbReference type="PROSITE" id="PS01271">
    <property type="entry name" value="NA_SULFATE"/>
    <property type="match status" value="1"/>
</dbReference>
<dbReference type="Pfam" id="PF03600">
    <property type="entry name" value="CitMHS"/>
    <property type="match status" value="1"/>
</dbReference>
<evidence type="ECO:0000256" key="2">
    <source>
        <dbReference type="ARBA" id="ARBA00022448"/>
    </source>
</evidence>
<feature type="domain" description="Citrate transporter-like" evidence="9">
    <location>
        <begin position="12"/>
        <end position="541"/>
    </location>
</feature>
<dbReference type="InterPro" id="IPR036721">
    <property type="entry name" value="RCK_C_sf"/>
</dbReference>
<keyword evidence="11" id="KW-1185">Reference proteome</keyword>
<evidence type="ECO:0000259" key="9">
    <source>
        <dbReference type="Pfam" id="PF03600"/>
    </source>
</evidence>
<keyword evidence="4" id="KW-0677">Repeat</keyword>
<feature type="transmembrane region" description="Helical" evidence="7">
    <location>
        <begin position="45"/>
        <end position="66"/>
    </location>
</feature>
<proteinExistence type="predicted"/>
<feature type="transmembrane region" description="Helical" evidence="7">
    <location>
        <begin position="589"/>
        <end position="609"/>
    </location>
</feature>
<feature type="transmembrane region" description="Helical" evidence="7">
    <location>
        <begin position="551"/>
        <end position="569"/>
    </location>
</feature>
<feature type="transmembrane region" description="Helical" evidence="7">
    <location>
        <begin position="166"/>
        <end position="189"/>
    </location>
</feature>
<dbReference type="Proteomes" id="UP000266067">
    <property type="component" value="Unassembled WGS sequence"/>
</dbReference>
<feature type="transmembrane region" description="Helical" evidence="7">
    <location>
        <begin position="465"/>
        <end position="484"/>
    </location>
</feature>
<dbReference type="PANTHER" id="PTHR43652">
    <property type="entry name" value="BASIC AMINO ACID ANTIPORTER YFCC-RELATED"/>
    <property type="match status" value="1"/>
</dbReference>
<dbReference type="PANTHER" id="PTHR43652:SF1">
    <property type="entry name" value="RESPONSE REGULATOR"/>
    <property type="match status" value="1"/>
</dbReference>
<accession>A0A3A1N8V8</accession>
<organism evidence="10 11">
    <name type="scientific">Flagellimonas lutimaris</name>
    <dbReference type="NCBI Taxonomy" id="475082"/>
    <lineage>
        <taxon>Bacteria</taxon>
        <taxon>Pseudomonadati</taxon>
        <taxon>Bacteroidota</taxon>
        <taxon>Flavobacteriia</taxon>
        <taxon>Flavobacteriales</taxon>
        <taxon>Flavobacteriaceae</taxon>
        <taxon>Flagellimonas</taxon>
    </lineage>
</organism>
<evidence type="ECO:0000256" key="4">
    <source>
        <dbReference type="ARBA" id="ARBA00022737"/>
    </source>
</evidence>
<evidence type="ECO:0000256" key="1">
    <source>
        <dbReference type="ARBA" id="ARBA00004141"/>
    </source>
</evidence>
<reference evidence="10 11" key="1">
    <citation type="submission" date="2018-08" db="EMBL/GenBank/DDBJ databases">
        <title>Proposal of Muricauda 72 sp.nov. and Muricauda NH166 sp.nov., isolated from seawater.</title>
        <authorList>
            <person name="Cheng H."/>
            <person name="Wu Y.-H."/>
            <person name="Guo L.-L."/>
            <person name="Xu X.-W."/>
        </authorList>
    </citation>
    <scope>NUCLEOTIDE SEQUENCE [LARGE SCALE GENOMIC DNA]</scope>
    <source>
        <strain evidence="10 11">KCTC 22173</strain>
    </source>
</reference>
<gene>
    <name evidence="10" type="ORF">D2V08_08355</name>
</gene>
<dbReference type="InterPro" id="IPR006037">
    <property type="entry name" value="RCK_C"/>
</dbReference>
<feature type="transmembrane region" description="Helical" evidence="7">
    <location>
        <begin position="87"/>
        <end position="105"/>
    </location>
</feature>
<evidence type="ECO:0000256" key="7">
    <source>
        <dbReference type="SAM" id="Phobius"/>
    </source>
</evidence>
<dbReference type="InterPro" id="IPR004680">
    <property type="entry name" value="Cit_transptr-like_dom"/>
</dbReference>
<sequence length="611" mass="66133">MLPLLIILGITIILFVWGKFPPDVVALIAMLSLFLTGILNLSETLAGFSNPTVIMIAALFIIGEGLSRTGWTAMAGQFFVKWARRNVSRLLVIVTLGSSLLSGFVSNTGTVAALLPVTVTAAWNAGTLPSKLLIPVAFGSNTGGLLTLTGTPPNIIVSNALVENGFAGFSFFEFGLIGVPLLIISVLYFRYVGYKLLPTHRTNNKPMAIDQEMHKWIENYSIGDNLYRLRIRSMSQLINTKIGDWNFEGEHRVSVMRLKRRHPNKLHRIPQFVEMPGLDTEMRYHDIITVKGKPEDVDKLVLKFHLGVIPLKPEKDMLKKELINQEVGMAEMLITPKSVFVGKTINLGHYLRQAGVQLLAVSRDNAPLTGKIKIKAGDAFVIRGQWENIIALKSMYENLVISGSPEALAKNVDQLTTRSYIALGTLVLMILLLVFNILPGAIAALVCAGIMMLTGCVPISKAYKGISWTSVVMIAAMIPMGLALQKTGVAQLAANSLVNTLGSIHPVALLAGIFLLTAAFSQTINNSATAVLMAPIAVMASMTLGVSPKPFMIAVAVSASTAFLTPVGTTTNAMVMAAGGYKFIDYVKVGGPLLLLFFIATLVLVPWIWSF</sequence>
<dbReference type="InterPro" id="IPR031312">
    <property type="entry name" value="Na/sul_symport_CS"/>
</dbReference>
<feature type="transmembrane region" description="Helical" evidence="7">
    <location>
        <begin position="526"/>
        <end position="544"/>
    </location>
</feature>
<keyword evidence="2" id="KW-0813">Transport</keyword>
<feature type="transmembrane region" description="Helical" evidence="7">
    <location>
        <begin position="496"/>
        <end position="520"/>
    </location>
</feature>
<dbReference type="AlphaFoldDB" id="A0A3A1N8V8"/>
<name>A0A3A1N8V8_9FLAO</name>
<evidence type="ECO:0000313" key="10">
    <source>
        <dbReference type="EMBL" id="RIV35353.1"/>
    </source>
</evidence>
<dbReference type="OrthoDB" id="9765532at2"/>
<dbReference type="GO" id="GO:0008324">
    <property type="term" value="F:monoatomic cation transmembrane transporter activity"/>
    <property type="evidence" value="ECO:0007669"/>
    <property type="project" value="InterPro"/>
</dbReference>
<evidence type="ECO:0000259" key="8">
    <source>
        <dbReference type="Pfam" id="PF02080"/>
    </source>
</evidence>
<dbReference type="EMBL" id="QXFH01000070">
    <property type="protein sequence ID" value="RIV35353.1"/>
    <property type="molecule type" value="Genomic_DNA"/>
</dbReference>
<dbReference type="SUPFAM" id="SSF116726">
    <property type="entry name" value="TrkA C-terminal domain-like"/>
    <property type="match status" value="2"/>
</dbReference>
<dbReference type="GO" id="GO:0005886">
    <property type="term" value="C:plasma membrane"/>
    <property type="evidence" value="ECO:0007669"/>
    <property type="project" value="TreeGrafter"/>
</dbReference>
<feature type="domain" description="RCK C-terminal" evidence="8">
    <location>
        <begin position="226"/>
        <end position="301"/>
    </location>
</feature>
<evidence type="ECO:0000313" key="11">
    <source>
        <dbReference type="Proteomes" id="UP000266067"/>
    </source>
</evidence>
<dbReference type="Gene3D" id="3.30.70.1450">
    <property type="entry name" value="Regulator of K+ conductance, C-terminal domain"/>
    <property type="match status" value="2"/>
</dbReference>
<keyword evidence="5 7" id="KW-1133">Transmembrane helix</keyword>